<feature type="transmembrane region" description="Helical" evidence="2">
    <location>
        <begin position="12"/>
        <end position="33"/>
    </location>
</feature>
<accession>A0A2U0HZ64</accession>
<evidence type="ECO:0000256" key="2">
    <source>
        <dbReference type="SAM" id="Phobius"/>
    </source>
</evidence>
<evidence type="ECO:0000256" key="1">
    <source>
        <dbReference type="SAM" id="Coils"/>
    </source>
</evidence>
<comment type="caution">
    <text evidence="3">The sequence shown here is derived from an EMBL/GenBank/DDBJ whole genome shotgun (WGS) entry which is preliminary data.</text>
</comment>
<evidence type="ECO:0000313" key="4">
    <source>
        <dbReference type="Proteomes" id="UP000245962"/>
    </source>
</evidence>
<gene>
    <name evidence="3" type="ORF">DDV96_10030</name>
</gene>
<reference evidence="3 4" key="1">
    <citation type="submission" date="2018-04" db="EMBL/GenBank/DDBJ databases">
        <title>Marixanthomonas spongiae HN-E44 sp. nov., isolated from a marine sponge.</title>
        <authorList>
            <person name="Luo L."/>
            <person name="Zhuang L."/>
        </authorList>
    </citation>
    <scope>NUCLEOTIDE SEQUENCE [LARGE SCALE GENOMIC DNA]</scope>
    <source>
        <strain evidence="3 4">HN-E44</strain>
    </source>
</reference>
<dbReference type="EMBL" id="QEHR01000006">
    <property type="protein sequence ID" value="PVW14144.1"/>
    <property type="molecule type" value="Genomic_DNA"/>
</dbReference>
<name>A0A2U0HZ64_9FLAO</name>
<keyword evidence="2" id="KW-1133">Transmembrane helix</keyword>
<keyword evidence="2" id="KW-0472">Membrane</keyword>
<dbReference type="AlphaFoldDB" id="A0A2U0HZ64"/>
<keyword evidence="1" id="KW-0175">Coiled coil</keyword>
<feature type="coiled-coil region" evidence="1">
    <location>
        <begin position="33"/>
        <end position="119"/>
    </location>
</feature>
<organism evidence="3 4">
    <name type="scientific">Marixanthomonas spongiae</name>
    <dbReference type="NCBI Taxonomy" id="2174845"/>
    <lineage>
        <taxon>Bacteria</taxon>
        <taxon>Pseudomonadati</taxon>
        <taxon>Bacteroidota</taxon>
        <taxon>Flavobacteriia</taxon>
        <taxon>Flavobacteriales</taxon>
        <taxon>Flavobacteriaceae</taxon>
        <taxon>Marixanthomonas</taxon>
    </lineage>
</organism>
<keyword evidence="2" id="KW-0812">Transmembrane</keyword>
<dbReference type="RefSeq" id="WP_116694632.1">
    <property type="nucleotide sequence ID" value="NZ_QEHR01000006.1"/>
</dbReference>
<keyword evidence="4" id="KW-1185">Reference proteome</keyword>
<evidence type="ECO:0000313" key="3">
    <source>
        <dbReference type="EMBL" id="PVW14144.1"/>
    </source>
</evidence>
<evidence type="ECO:0008006" key="5">
    <source>
        <dbReference type="Google" id="ProtNLM"/>
    </source>
</evidence>
<dbReference type="OrthoDB" id="1115172at2"/>
<dbReference type="Proteomes" id="UP000245962">
    <property type="component" value="Unassembled WGS sequence"/>
</dbReference>
<sequence>MPDSETSGTKFKILIGVLSVLLIALAVYTVSLYNDSKDKVTGLEQQKQTIENELEELIANYDEVIQDNELKDKDLLAARERIEVLLDSVKDAEANVLLIERYKNEIGRLKRERTMLFKRADSLIAANKRIAMERDSTTTVLNETIKVVDSVNQENTSMAETIEKGSIVNATDLRGEAVIIRNSGKVVDTRRASRADKIRACFTLAPNVIAKSGDRDLYVQVINPKNNLLGVKETIGFDNGEFLNYSAKSTVFYENEELDVCVLVDATENNLIEGRYVVNVFDGKNQVASTTMELK</sequence>
<protein>
    <recommendedName>
        <fullName evidence="5">Chromosome partitioning protein ParA</fullName>
    </recommendedName>
</protein>
<proteinExistence type="predicted"/>